<evidence type="ECO:0000313" key="2">
    <source>
        <dbReference type="EMBL" id="SOY44143.1"/>
    </source>
</evidence>
<comment type="caution">
    <text evidence="2">The sequence shown here is derived from an EMBL/GenBank/DDBJ whole genome shotgun (WGS) entry which is preliminary data.</text>
</comment>
<organism evidence="2">
    <name type="scientific">Cupriavidus taiwanensis</name>
    <dbReference type="NCBI Taxonomy" id="164546"/>
    <lineage>
        <taxon>Bacteria</taxon>
        <taxon>Pseudomonadati</taxon>
        <taxon>Pseudomonadota</taxon>
        <taxon>Betaproteobacteria</taxon>
        <taxon>Burkholderiales</taxon>
        <taxon>Burkholderiaceae</taxon>
        <taxon>Cupriavidus</taxon>
    </lineage>
</organism>
<proteinExistence type="predicted"/>
<dbReference type="AlphaFoldDB" id="A0A375BGI0"/>
<feature type="compositionally biased region" description="Basic and acidic residues" evidence="1">
    <location>
        <begin position="39"/>
        <end position="60"/>
    </location>
</feature>
<dbReference type="Proteomes" id="UP000256297">
    <property type="component" value="Chromosome CBM2589_b"/>
</dbReference>
<sequence>MCIPTCPPIPRSDPARCRRHAPHAGNSGTGKADAQYESGARRDKAWKETAHACGERREGSADGLPLVRDAPCVGTKNKTPEDRDLPGFRRQGRLSLAETEGFEPSIQVLARMLP</sequence>
<gene>
    <name evidence="2" type="ORF">CBM2589_B120106</name>
</gene>
<name>A0A375BGI0_9BURK</name>
<evidence type="ECO:0000256" key="1">
    <source>
        <dbReference type="SAM" id="MobiDB-lite"/>
    </source>
</evidence>
<feature type="compositionally biased region" description="Pro residues" evidence="1">
    <location>
        <begin position="1"/>
        <end position="11"/>
    </location>
</feature>
<dbReference type="EMBL" id="OFSP01000004">
    <property type="protein sequence ID" value="SOY44143.1"/>
    <property type="molecule type" value="Genomic_DNA"/>
</dbReference>
<accession>A0A375BGI0</accession>
<feature type="region of interest" description="Disordered" evidence="1">
    <location>
        <begin position="1"/>
        <end position="87"/>
    </location>
</feature>
<feature type="compositionally biased region" description="Basic and acidic residues" evidence="1">
    <location>
        <begin position="78"/>
        <end position="87"/>
    </location>
</feature>
<reference evidence="2" key="1">
    <citation type="submission" date="2018-01" db="EMBL/GenBank/DDBJ databases">
        <authorList>
            <person name="Clerissi C."/>
        </authorList>
    </citation>
    <scope>NUCLEOTIDE SEQUENCE</scope>
    <source>
        <strain evidence="2">Cupriavidus taiwanensis STM 3521</strain>
    </source>
</reference>
<protein>
    <submittedName>
        <fullName evidence="2">Uncharacterized protein</fullName>
    </submittedName>
</protein>